<reference evidence="2" key="1">
    <citation type="submission" date="2019-05" db="EMBL/GenBank/DDBJ databases">
        <title>Metatranscriptomic reconstruction reveals RNA viruses with the potential to shape carbon cycling in soil.</title>
        <authorList>
            <person name="Starr E.P."/>
            <person name="Nuccio E."/>
            <person name="Pett-Ridge J."/>
            <person name="Banfield J.F."/>
            <person name="Firestone M.K."/>
        </authorList>
    </citation>
    <scope>NUCLEOTIDE SEQUENCE</scope>
    <source>
        <strain evidence="2">H4_Bulk_Litter_24_scaffold_180</strain>
    </source>
</reference>
<accession>A0A514D5B0</accession>
<name>A0A514D5B0_9VIRU</name>
<sequence>MSTMVSTRHILWRRVSRPKPGLKPRSPGSWASASNPCRGTVGQSHDRKIALTHMTSTKSNESTSYATPEMEEARADHTSLWIREQFVTNPSRMVVRRTRRRDGTSVSSSAMSAPARLEGRGPSPQPEVRRMSLRSVSSEPDHSELEICPSPETHRKHMLVSQHVARVAALRAHQHRLALDYERAHPLIVGMRRLVFAGTVGPVCVPLVVGRWIYRELKFHWRNLRRWWTADPFKGATGIEKSRCHDWGVDSALYAHLARKAAFTTRSIQRQLELKSRAEAWIKENRSQWTEEMTYDQVMRATSLAMVETPIEGAAKQLVGHYSAGLTKANDYARLGVTGGGWFSSAARVPLR</sequence>
<organism evidence="2">
    <name type="scientific">Riboviria sp</name>
    <dbReference type="NCBI Taxonomy" id="2585031"/>
    <lineage>
        <taxon>Viruses</taxon>
        <taxon>Riboviria</taxon>
    </lineage>
</organism>
<feature type="region of interest" description="Disordered" evidence="1">
    <location>
        <begin position="16"/>
        <end position="42"/>
    </location>
</feature>
<dbReference type="EMBL" id="MN034358">
    <property type="protein sequence ID" value="QDH88776.1"/>
    <property type="molecule type" value="Genomic_DNA"/>
</dbReference>
<proteinExistence type="predicted"/>
<feature type="region of interest" description="Disordered" evidence="1">
    <location>
        <begin position="97"/>
        <end position="128"/>
    </location>
</feature>
<evidence type="ECO:0000256" key="1">
    <source>
        <dbReference type="SAM" id="MobiDB-lite"/>
    </source>
</evidence>
<gene>
    <name evidence="2" type="ORF">H4BulkLitter24180_000001</name>
</gene>
<evidence type="ECO:0000313" key="2">
    <source>
        <dbReference type="EMBL" id="QDH88776.1"/>
    </source>
</evidence>
<feature type="compositionally biased region" description="Polar residues" evidence="1">
    <location>
        <begin position="29"/>
        <end position="42"/>
    </location>
</feature>
<protein>
    <submittedName>
        <fullName evidence="2">Uncharacterized protein</fullName>
    </submittedName>
</protein>